<dbReference type="PIRSF" id="PIRSF016838">
    <property type="entry name" value="PafC"/>
    <property type="match status" value="1"/>
</dbReference>
<dbReference type="Pfam" id="PF08279">
    <property type="entry name" value="HTH_11"/>
    <property type="match status" value="1"/>
</dbReference>
<dbReference type="InterPro" id="IPR026881">
    <property type="entry name" value="WYL_dom"/>
</dbReference>
<sequence length="354" mass="38450">MGASSDPACGWHRGRVRASRLLTMTMLLQTRQQMNARELAERLEVSERTVQRDVEALQAAGVPVVSTRGVAGGYRLEAGYRTRLTGLSPREAEAVALLGLAGPAGELGLADVLGGARLKVLAGLTAEGRERAERVAGRFLLDTDRWFGSAEPTPALATLAGALWEDRRVRVRHHRRGGEVVARVLDPLGLVLKAEWYLLALRDGQPRTYRVSRLADVEVLAEPARRPAGFDLPRAWREHRSGLERHAAAVRVRVRADPGVLPSLRRVASAAGQAQVPVLAEGLPRDERGRVELEVLFDGERWAVMSLLGMGAAVEVLAPGRLRRQVAAQARALAALYGDGSRADAEIDPKDDRI</sequence>
<dbReference type="PROSITE" id="PS52050">
    <property type="entry name" value="WYL"/>
    <property type="match status" value="1"/>
</dbReference>
<evidence type="ECO:0000256" key="1">
    <source>
        <dbReference type="ARBA" id="ARBA00023015"/>
    </source>
</evidence>
<keyword evidence="2" id="KW-0804">Transcription</keyword>
<dbReference type="Pfam" id="PF25583">
    <property type="entry name" value="WCX"/>
    <property type="match status" value="1"/>
</dbReference>
<evidence type="ECO:0000313" key="5">
    <source>
        <dbReference type="Proteomes" id="UP001501195"/>
    </source>
</evidence>
<keyword evidence="1" id="KW-0805">Transcription regulation</keyword>
<dbReference type="PANTHER" id="PTHR34580:SF1">
    <property type="entry name" value="PROTEIN PAFC"/>
    <property type="match status" value="1"/>
</dbReference>
<feature type="domain" description="HTH deoR-type" evidence="3">
    <location>
        <begin position="17"/>
        <end position="72"/>
    </location>
</feature>
<dbReference type="Pfam" id="PF13280">
    <property type="entry name" value="WYL"/>
    <property type="match status" value="1"/>
</dbReference>
<dbReference type="InterPro" id="IPR001034">
    <property type="entry name" value="DeoR_HTH"/>
</dbReference>
<dbReference type="InterPro" id="IPR057727">
    <property type="entry name" value="WCX_dom"/>
</dbReference>
<name>A0ABP9HLF6_9ACTN</name>
<dbReference type="InterPro" id="IPR051534">
    <property type="entry name" value="CBASS_pafABC_assoc_protein"/>
</dbReference>
<dbReference type="InterPro" id="IPR013196">
    <property type="entry name" value="HTH_11"/>
</dbReference>
<protein>
    <submittedName>
        <fullName evidence="4">YafY family protein</fullName>
    </submittedName>
</protein>
<evidence type="ECO:0000259" key="3">
    <source>
        <dbReference type="PROSITE" id="PS51000"/>
    </source>
</evidence>
<dbReference type="InterPro" id="IPR036390">
    <property type="entry name" value="WH_DNA-bd_sf"/>
</dbReference>
<dbReference type="SUPFAM" id="SSF46785">
    <property type="entry name" value="Winged helix' DNA-binding domain"/>
    <property type="match status" value="1"/>
</dbReference>
<dbReference type="InterPro" id="IPR036388">
    <property type="entry name" value="WH-like_DNA-bd_sf"/>
</dbReference>
<evidence type="ECO:0000256" key="2">
    <source>
        <dbReference type="ARBA" id="ARBA00023163"/>
    </source>
</evidence>
<dbReference type="InterPro" id="IPR028349">
    <property type="entry name" value="PafC-like"/>
</dbReference>
<accession>A0ABP9HLF6</accession>
<dbReference type="SMART" id="SM00420">
    <property type="entry name" value="HTH_DEOR"/>
    <property type="match status" value="1"/>
</dbReference>
<comment type="caution">
    <text evidence="4">The sequence shown here is derived from an EMBL/GenBank/DDBJ whole genome shotgun (WGS) entry which is preliminary data.</text>
</comment>
<proteinExistence type="predicted"/>
<gene>
    <name evidence="4" type="ORF">GCM10023225_13450</name>
</gene>
<evidence type="ECO:0000313" key="4">
    <source>
        <dbReference type="EMBL" id="GAA4973376.1"/>
    </source>
</evidence>
<dbReference type="Proteomes" id="UP001501195">
    <property type="component" value="Unassembled WGS sequence"/>
</dbReference>
<dbReference type="PANTHER" id="PTHR34580">
    <property type="match status" value="1"/>
</dbReference>
<keyword evidence="5" id="KW-1185">Reference proteome</keyword>
<dbReference type="Gene3D" id="1.10.10.10">
    <property type="entry name" value="Winged helix-like DNA-binding domain superfamily/Winged helix DNA-binding domain"/>
    <property type="match status" value="1"/>
</dbReference>
<dbReference type="EMBL" id="BAABIL010000175">
    <property type="protein sequence ID" value="GAA4973376.1"/>
    <property type="molecule type" value="Genomic_DNA"/>
</dbReference>
<reference evidence="5" key="1">
    <citation type="journal article" date="2019" name="Int. J. Syst. Evol. Microbiol.">
        <title>The Global Catalogue of Microorganisms (GCM) 10K type strain sequencing project: providing services to taxonomists for standard genome sequencing and annotation.</title>
        <authorList>
            <consortium name="The Broad Institute Genomics Platform"/>
            <consortium name="The Broad Institute Genome Sequencing Center for Infectious Disease"/>
            <person name="Wu L."/>
            <person name="Ma J."/>
        </authorList>
    </citation>
    <scope>NUCLEOTIDE SEQUENCE [LARGE SCALE GENOMIC DNA]</scope>
    <source>
        <strain evidence="5">JCM 18126</strain>
    </source>
</reference>
<dbReference type="PROSITE" id="PS51000">
    <property type="entry name" value="HTH_DEOR_2"/>
    <property type="match status" value="1"/>
</dbReference>
<organism evidence="4 5">
    <name type="scientific">Kineococcus glutinatus</name>
    <dbReference type="NCBI Taxonomy" id="1070872"/>
    <lineage>
        <taxon>Bacteria</taxon>
        <taxon>Bacillati</taxon>
        <taxon>Actinomycetota</taxon>
        <taxon>Actinomycetes</taxon>
        <taxon>Kineosporiales</taxon>
        <taxon>Kineosporiaceae</taxon>
        <taxon>Kineococcus</taxon>
    </lineage>
</organism>